<dbReference type="OrthoDB" id="9788108at2"/>
<protein>
    <submittedName>
        <fullName evidence="9">Sugar ABC transporter permease</fullName>
    </submittedName>
</protein>
<dbReference type="InterPro" id="IPR000515">
    <property type="entry name" value="MetI-like"/>
</dbReference>
<keyword evidence="2 7" id="KW-0813">Transport</keyword>
<evidence type="ECO:0000313" key="10">
    <source>
        <dbReference type="Proteomes" id="UP000276128"/>
    </source>
</evidence>
<gene>
    <name evidence="9" type="ORF">EJQ19_06070</name>
</gene>
<dbReference type="PROSITE" id="PS50928">
    <property type="entry name" value="ABC_TM1"/>
    <property type="match status" value="1"/>
</dbReference>
<dbReference type="PANTHER" id="PTHR30193">
    <property type="entry name" value="ABC TRANSPORTER PERMEASE PROTEIN"/>
    <property type="match status" value="1"/>
</dbReference>
<reference evidence="9 10" key="1">
    <citation type="submission" date="2018-12" db="EMBL/GenBank/DDBJ databases">
        <title>Bacillus ochoae sp. nov., Paenibacillus whitsoniae sp. nov., Paenibacillus spiritus sp. nov. Isolated from the Mars Exploration Rover during spacecraft assembly.</title>
        <authorList>
            <person name="Seuylemezian A."/>
            <person name="Vaishampayan P."/>
        </authorList>
    </citation>
    <scope>NUCLEOTIDE SEQUENCE [LARGE SCALE GENOMIC DNA]</scope>
    <source>
        <strain evidence="9 10">MER 54</strain>
    </source>
</reference>
<feature type="transmembrane region" description="Helical" evidence="7">
    <location>
        <begin position="284"/>
        <end position="304"/>
    </location>
</feature>
<dbReference type="SUPFAM" id="SSF161098">
    <property type="entry name" value="MetI-like"/>
    <property type="match status" value="1"/>
</dbReference>
<evidence type="ECO:0000256" key="2">
    <source>
        <dbReference type="ARBA" id="ARBA00022448"/>
    </source>
</evidence>
<proteinExistence type="inferred from homology"/>
<dbReference type="GO" id="GO:0055085">
    <property type="term" value="P:transmembrane transport"/>
    <property type="evidence" value="ECO:0007669"/>
    <property type="project" value="InterPro"/>
</dbReference>
<dbReference type="CDD" id="cd06261">
    <property type="entry name" value="TM_PBP2"/>
    <property type="match status" value="1"/>
</dbReference>
<organism evidence="9 10">
    <name type="scientific">Paenibacillus whitsoniae</name>
    <dbReference type="NCBI Taxonomy" id="2496558"/>
    <lineage>
        <taxon>Bacteria</taxon>
        <taxon>Bacillati</taxon>
        <taxon>Bacillota</taxon>
        <taxon>Bacilli</taxon>
        <taxon>Bacillales</taxon>
        <taxon>Paenibacillaceae</taxon>
        <taxon>Paenibacillus</taxon>
    </lineage>
</organism>
<evidence type="ECO:0000256" key="6">
    <source>
        <dbReference type="ARBA" id="ARBA00023136"/>
    </source>
</evidence>
<dbReference type="GO" id="GO:0005886">
    <property type="term" value="C:plasma membrane"/>
    <property type="evidence" value="ECO:0007669"/>
    <property type="project" value="UniProtKB-SubCell"/>
</dbReference>
<dbReference type="InterPro" id="IPR035906">
    <property type="entry name" value="MetI-like_sf"/>
</dbReference>
<dbReference type="EMBL" id="RXHU01000015">
    <property type="protein sequence ID" value="RTE10828.1"/>
    <property type="molecule type" value="Genomic_DNA"/>
</dbReference>
<evidence type="ECO:0000256" key="1">
    <source>
        <dbReference type="ARBA" id="ARBA00004651"/>
    </source>
</evidence>
<accession>A0A3S0CEC8</accession>
<keyword evidence="5 7" id="KW-1133">Transmembrane helix</keyword>
<name>A0A3S0CEC8_9BACL</name>
<evidence type="ECO:0000256" key="3">
    <source>
        <dbReference type="ARBA" id="ARBA00022475"/>
    </source>
</evidence>
<dbReference type="InterPro" id="IPR051393">
    <property type="entry name" value="ABC_transporter_permease"/>
</dbReference>
<dbReference type="PANTHER" id="PTHR30193:SF37">
    <property type="entry name" value="INNER MEMBRANE ABC TRANSPORTER PERMEASE PROTEIN YCJO"/>
    <property type="match status" value="1"/>
</dbReference>
<feature type="transmembrane region" description="Helical" evidence="7">
    <location>
        <begin position="31"/>
        <end position="60"/>
    </location>
</feature>
<feature type="transmembrane region" description="Helical" evidence="7">
    <location>
        <begin position="96"/>
        <end position="117"/>
    </location>
</feature>
<feature type="transmembrane region" description="Helical" evidence="7">
    <location>
        <begin position="228"/>
        <end position="249"/>
    </location>
</feature>
<evidence type="ECO:0000256" key="7">
    <source>
        <dbReference type="RuleBase" id="RU363032"/>
    </source>
</evidence>
<feature type="domain" description="ABC transmembrane type-1" evidence="8">
    <location>
        <begin position="92"/>
        <end position="305"/>
    </location>
</feature>
<keyword evidence="10" id="KW-1185">Reference proteome</keyword>
<keyword evidence="6 7" id="KW-0472">Membrane</keyword>
<evidence type="ECO:0000313" key="9">
    <source>
        <dbReference type="EMBL" id="RTE10828.1"/>
    </source>
</evidence>
<keyword evidence="3" id="KW-1003">Cell membrane</keyword>
<dbReference type="AlphaFoldDB" id="A0A3S0CEC8"/>
<keyword evidence="4 7" id="KW-0812">Transmembrane</keyword>
<comment type="similarity">
    <text evidence="7">Belongs to the binding-protein-dependent transport system permease family.</text>
</comment>
<dbReference type="Proteomes" id="UP000276128">
    <property type="component" value="Unassembled WGS sequence"/>
</dbReference>
<evidence type="ECO:0000256" key="4">
    <source>
        <dbReference type="ARBA" id="ARBA00022692"/>
    </source>
</evidence>
<comment type="caution">
    <text evidence="9">The sequence shown here is derived from an EMBL/GenBank/DDBJ whole genome shotgun (WGS) entry which is preliminary data.</text>
</comment>
<dbReference type="Pfam" id="PF00528">
    <property type="entry name" value="BPD_transp_1"/>
    <property type="match status" value="1"/>
</dbReference>
<comment type="subcellular location">
    <subcellularLocation>
        <location evidence="1 7">Cell membrane</location>
        <topology evidence="1 7">Multi-pass membrane protein</topology>
    </subcellularLocation>
</comment>
<feature type="transmembrane region" description="Helical" evidence="7">
    <location>
        <begin position="129"/>
        <end position="150"/>
    </location>
</feature>
<sequence length="315" mass="35222">MRVTKEDIMMVSSFLKRGEWSMLRITNEEKVAFWFITPFVAGFALFYLLPTLYAFVISVLDYNSFKSLSDVNFVGLSNYIHVLKDPIAISSFGRSFLFMICYVPGVILAALLLSMLFNASFHLRTLARTLIMLPYVTNVVAIAIVFSILLNPYDGVVNKLLVAAGIAHPPLWLGGIHTSLPTIAGVEVWHSLAFPTIVYLAALQGVPKDLYESAELDGAGRFRKFMSVTVPLISPTTFFLVITNIIGSFQNYAIFRNLTNGGPGTSSRVISLNIYEEAFAYNKYSFASAQAILLFAIILVITIIQWRGQKRWVHY</sequence>
<evidence type="ECO:0000256" key="5">
    <source>
        <dbReference type="ARBA" id="ARBA00022989"/>
    </source>
</evidence>
<dbReference type="Gene3D" id="1.10.3720.10">
    <property type="entry name" value="MetI-like"/>
    <property type="match status" value="1"/>
</dbReference>
<evidence type="ECO:0000259" key="8">
    <source>
        <dbReference type="PROSITE" id="PS50928"/>
    </source>
</evidence>